<evidence type="ECO:0000313" key="5">
    <source>
        <dbReference type="Proteomes" id="UP000373449"/>
    </source>
</evidence>
<dbReference type="AlphaFoldDB" id="A0A484ZQJ8"/>
<name>A0A484ZQJ8_9GAMM</name>
<proteinExistence type="predicted"/>
<evidence type="ECO:0000313" key="4">
    <source>
        <dbReference type="EMBL" id="VFS50188.1"/>
    </source>
</evidence>
<protein>
    <submittedName>
        <fullName evidence="4">Predicted acetyltransferase</fullName>
    </submittedName>
</protein>
<keyword evidence="1 4" id="KW-0808">Transferase</keyword>
<gene>
    <name evidence="4" type="ORF">NCTC12282_04378</name>
</gene>
<dbReference type="PROSITE" id="PS51186">
    <property type="entry name" value="GNAT"/>
    <property type="match status" value="1"/>
</dbReference>
<dbReference type="InterPro" id="IPR016181">
    <property type="entry name" value="Acyl_CoA_acyltransferase"/>
</dbReference>
<dbReference type="InterPro" id="IPR000182">
    <property type="entry name" value="GNAT_dom"/>
</dbReference>
<dbReference type="GO" id="GO:0016747">
    <property type="term" value="F:acyltransferase activity, transferring groups other than amino-acyl groups"/>
    <property type="evidence" value="ECO:0007669"/>
    <property type="project" value="InterPro"/>
</dbReference>
<dbReference type="InterPro" id="IPR050680">
    <property type="entry name" value="YpeA/RimI_acetyltransf"/>
</dbReference>
<keyword evidence="2" id="KW-0012">Acyltransferase</keyword>
<evidence type="ECO:0000256" key="1">
    <source>
        <dbReference type="ARBA" id="ARBA00022679"/>
    </source>
</evidence>
<evidence type="ECO:0000259" key="3">
    <source>
        <dbReference type="PROSITE" id="PS51186"/>
    </source>
</evidence>
<dbReference type="CDD" id="cd04301">
    <property type="entry name" value="NAT_SF"/>
    <property type="match status" value="1"/>
</dbReference>
<feature type="domain" description="N-acetyltransferase" evidence="3">
    <location>
        <begin position="1"/>
        <end position="136"/>
    </location>
</feature>
<dbReference type="Pfam" id="PF00583">
    <property type="entry name" value="Acetyltransf_1"/>
    <property type="match status" value="1"/>
</dbReference>
<dbReference type="EMBL" id="CAADJA010000002">
    <property type="protein sequence ID" value="VFS50188.1"/>
    <property type="molecule type" value="Genomic_DNA"/>
</dbReference>
<reference evidence="4 5" key="1">
    <citation type="submission" date="2019-03" db="EMBL/GenBank/DDBJ databases">
        <authorList>
            <consortium name="Pathogen Informatics"/>
        </authorList>
    </citation>
    <scope>NUCLEOTIDE SEQUENCE [LARGE SCALE GENOMIC DNA]</scope>
    <source>
        <strain evidence="4 5">NCTC12282</strain>
    </source>
</reference>
<organism evidence="4 5">
    <name type="scientific">Budvicia aquatica</name>
    <dbReference type="NCBI Taxonomy" id="82979"/>
    <lineage>
        <taxon>Bacteria</taxon>
        <taxon>Pseudomonadati</taxon>
        <taxon>Pseudomonadota</taxon>
        <taxon>Gammaproteobacteria</taxon>
        <taxon>Enterobacterales</taxon>
        <taxon>Budviciaceae</taxon>
        <taxon>Budvicia</taxon>
    </lineage>
</organism>
<dbReference type="PANTHER" id="PTHR43420">
    <property type="entry name" value="ACETYLTRANSFERASE"/>
    <property type="match status" value="1"/>
</dbReference>
<dbReference type="Gene3D" id="3.40.630.30">
    <property type="match status" value="1"/>
</dbReference>
<sequence>MRLAHRMKIGVRNRQSFFAERIDTDNVFGGFDSENKLQGIIGISCSTTPKLRHVATIWGMYVRAEMRGTGLAKLLMKAALEAANSVSTVKLSVATTNYPAQALYRSFGFREWAIDVAALYVDGVFYDELLMRLDLKADECSKKPLFDGNLL</sequence>
<evidence type="ECO:0000256" key="2">
    <source>
        <dbReference type="ARBA" id="ARBA00023315"/>
    </source>
</evidence>
<dbReference type="Proteomes" id="UP000373449">
    <property type="component" value="Unassembled WGS sequence"/>
</dbReference>
<dbReference type="SUPFAM" id="SSF55729">
    <property type="entry name" value="Acyl-CoA N-acyltransferases (Nat)"/>
    <property type="match status" value="1"/>
</dbReference>
<dbReference type="RefSeq" id="WP_134531342.1">
    <property type="nucleotide sequence ID" value="NZ_CAADJA010000002.1"/>
</dbReference>
<accession>A0A484ZQJ8</accession>